<evidence type="ECO:0000256" key="4">
    <source>
        <dbReference type="ARBA" id="ARBA00022496"/>
    </source>
</evidence>
<dbReference type="PROSITE" id="PS52016">
    <property type="entry name" value="TONB_DEPENDENT_REC_3"/>
    <property type="match status" value="1"/>
</dbReference>
<keyword evidence="9 13" id="KW-0798">TonB box</keyword>
<sequence>MPRRHPPFPTRKIAILIATMIAPLSVAAEEKSRSDTTAETIPDTITVTATRAERSSAEVPESIAIIDQTRLEQENMTNIADALKGTPGVLIESTSGSYSSRMIVRGAGLKAQYGIREIMVLRDGVPITDPDSFTRMDFIDTQDIEQIEVSKGPGNIYAAGSTGGAIHIISKSVFDDRRDQLRLGAGEFGQRNLHLRKSYMSEEGNALAITASHRKADNEWRNHNDFESNQFSIKGGLLPSDNSELETEFSYTKAQLNLPGSMSESQFEAYKHTGKQTDNNDAFKNSARNSEIFFFNSRLNVDLGALTLKPRVYYNHWSHFHPVTGVINDTPGVDIWGTDLELAYDHNLVGKDSLVSGITYRQDRNIGAQKYAYADIVTAGPALVSTLSSRKGELLEEQDEINTVHGFFLQENLRPNDRLLIDAGFRFDHISVEQKTWNSDTAYNYGMGGYLTVPGSGGNSEMKHSFDLFSPRIGVSYKLNKNLTLFGNIAQGEQVPFASELESNSDLKNSVSRSVEVGLKGRAAAWQFDLNAYVSEVEDEIINVRTNGESIYQNAGSTDKKGIEFSGALEVFKEQLPGALSLGFNYAYSDYTYNEFSEVVYSMGPPSNFDRSGNQLPFVPKHYYSINANYTHPSGIKARLQADSWGEYYLDNANSEKYGGYDFVTSVNIGYTKGPHDVSLNIQNLFDKRYAVEAQKDTSGDKTFTPGAPRSAMLSYRYQF</sequence>
<feature type="domain" description="TonB-dependent receptor plug" evidence="18">
    <location>
        <begin position="57"/>
        <end position="165"/>
    </location>
</feature>
<feature type="domain" description="TonB-dependent receptor-like beta-barrel" evidence="17">
    <location>
        <begin position="240"/>
        <end position="685"/>
    </location>
</feature>
<evidence type="ECO:0000256" key="3">
    <source>
        <dbReference type="ARBA" id="ARBA00022452"/>
    </source>
</evidence>
<protein>
    <submittedName>
        <fullName evidence="19">TonB-dependent receptor</fullName>
    </submittedName>
</protein>
<feature type="signal peptide" evidence="16">
    <location>
        <begin position="1"/>
        <end position="27"/>
    </location>
</feature>
<dbReference type="EMBL" id="JBBMRA010000003">
    <property type="protein sequence ID" value="MEM5535673.1"/>
    <property type="molecule type" value="Genomic_DNA"/>
</dbReference>
<keyword evidence="4" id="KW-0410">Iron transport</keyword>
<evidence type="ECO:0000256" key="1">
    <source>
        <dbReference type="ARBA" id="ARBA00004571"/>
    </source>
</evidence>
<comment type="caution">
    <text evidence="19">The sequence shown here is derived from an EMBL/GenBank/DDBJ whole genome shotgun (WGS) entry which is preliminary data.</text>
</comment>
<dbReference type="InterPro" id="IPR039426">
    <property type="entry name" value="TonB-dep_rcpt-like"/>
</dbReference>
<feature type="short sequence motif" description="TonB box" evidence="13">
    <location>
        <begin position="44"/>
        <end position="50"/>
    </location>
</feature>
<proteinExistence type="inferred from homology"/>
<keyword evidence="5 12" id="KW-0812">Transmembrane</keyword>
<evidence type="ECO:0000256" key="16">
    <source>
        <dbReference type="SAM" id="SignalP"/>
    </source>
</evidence>
<name>A0ABU9TPN8_9GAMM</name>
<keyword evidence="3 12" id="KW-1134">Transmembrane beta strand</keyword>
<dbReference type="PROSITE" id="PS01156">
    <property type="entry name" value="TONB_DEPENDENT_REC_2"/>
    <property type="match status" value="1"/>
</dbReference>
<keyword evidence="7" id="KW-0408">Iron</keyword>
<dbReference type="Pfam" id="PF00593">
    <property type="entry name" value="TonB_dep_Rec_b-barrel"/>
    <property type="match status" value="1"/>
</dbReference>
<evidence type="ECO:0000256" key="10">
    <source>
        <dbReference type="ARBA" id="ARBA00023136"/>
    </source>
</evidence>
<dbReference type="InterPro" id="IPR037066">
    <property type="entry name" value="Plug_dom_sf"/>
</dbReference>
<accession>A0ABU9TPN8</accession>
<feature type="chain" id="PRO_5045963452" evidence="16">
    <location>
        <begin position="28"/>
        <end position="720"/>
    </location>
</feature>
<reference evidence="19 20" key="1">
    <citation type="submission" date="2024-03" db="EMBL/GenBank/DDBJ databases">
        <title>Community enrichment and isolation of bacterial strains for fucoidan degradation.</title>
        <authorList>
            <person name="Sichert A."/>
        </authorList>
    </citation>
    <scope>NUCLEOTIDE SEQUENCE [LARGE SCALE GENOMIC DNA]</scope>
    <source>
        <strain evidence="19 20">AS76</strain>
    </source>
</reference>
<dbReference type="Gene3D" id="2.170.130.10">
    <property type="entry name" value="TonB-dependent receptor, plug domain"/>
    <property type="match status" value="1"/>
</dbReference>
<evidence type="ECO:0000256" key="11">
    <source>
        <dbReference type="ARBA" id="ARBA00023237"/>
    </source>
</evidence>
<dbReference type="Pfam" id="PF07715">
    <property type="entry name" value="Plug"/>
    <property type="match status" value="1"/>
</dbReference>
<dbReference type="InterPro" id="IPR010917">
    <property type="entry name" value="TonB_rcpt_CS"/>
</dbReference>
<evidence type="ECO:0000256" key="15">
    <source>
        <dbReference type="RuleBase" id="RU003357"/>
    </source>
</evidence>
<comment type="subcellular location">
    <subcellularLocation>
        <location evidence="1 12">Cell outer membrane</location>
        <topology evidence="1 12">Multi-pass membrane protein</topology>
    </subcellularLocation>
</comment>
<evidence type="ECO:0000256" key="8">
    <source>
        <dbReference type="ARBA" id="ARBA00023065"/>
    </source>
</evidence>
<organism evidence="19 20">
    <name type="scientific">Neptuniibacter pectenicola</name>
    <dbReference type="NCBI Taxonomy" id="1806669"/>
    <lineage>
        <taxon>Bacteria</taxon>
        <taxon>Pseudomonadati</taxon>
        <taxon>Pseudomonadota</taxon>
        <taxon>Gammaproteobacteria</taxon>
        <taxon>Oceanospirillales</taxon>
        <taxon>Oceanospirillaceae</taxon>
        <taxon>Neptuniibacter</taxon>
    </lineage>
</organism>
<dbReference type="RefSeq" id="WP_342853869.1">
    <property type="nucleotide sequence ID" value="NZ_JBBMRA010000003.1"/>
</dbReference>
<gene>
    <name evidence="19" type="ORF">WNY58_04630</name>
</gene>
<dbReference type="InterPro" id="IPR000531">
    <property type="entry name" value="Beta-barrel_TonB"/>
</dbReference>
<keyword evidence="2 12" id="KW-0813">Transport</keyword>
<evidence type="ECO:0000256" key="6">
    <source>
        <dbReference type="ARBA" id="ARBA00022729"/>
    </source>
</evidence>
<evidence type="ECO:0000256" key="14">
    <source>
        <dbReference type="PROSITE-ProRule" id="PRU10144"/>
    </source>
</evidence>
<dbReference type="InterPro" id="IPR010916">
    <property type="entry name" value="TonB_box_CS"/>
</dbReference>
<evidence type="ECO:0000256" key="13">
    <source>
        <dbReference type="PROSITE-ProRule" id="PRU10143"/>
    </source>
</evidence>
<evidence type="ECO:0000313" key="20">
    <source>
        <dbReference type="Proteomes" id="UP001449225"/>
    </source>
</evidence>
<dbReference type="Gene3D" id="2.40.170.20">
    <property type="entry name" value="TonB-dependent receptor, beta-barrel domain"/>
    <property type="match status" value="1"/>
</dbReference>
<evidence type="ECO:0000259" key="17">
    <source>
        <dbReference type="Pfam" id="PF00593"/>
    </source>
</evidence>
<dbReference type="InterPro" id="IPR036942">
    <property type="entry name" value="Beta-barrel_TonB_sf"/>
</dbReference>
<dbReference type="PANTHER" id="PTHR32552:SF68">
    <property type="entry name" value="FERRICHROME OUTER MEMBRANE TRANSPORTER_PHAGE RECEPTOR"/>
    <property type="match status" value="1"/>
</dbReference>
<dbReference type="Proteomes" id="UP001449225">
    <property type="component" value="Unassembled WGS sequence"/>
</dbReference>
<evidence type="ECO:0000256" key="5">
    <source>
        <dbReference type="ARBA" id="ARBA00022692"/>
    </source>
</evidence>
<dbReference type="InterPro" id="IPR012910">
    <property type="entry name" value="Plug_dom"/>
</dbReference>
<evidence type="ECO:0000256" key="12">
    <source>
        <dbReference type="PROSITE-ProRule" id="PRU01360"/>
    </source>
</evidence>
<evidence type="ECO:0000256" key="7">
    <source>
        <dbReference type="ARBA" id="ARBA00023004"/>
    </source>
</evidence>
<feature type="short sequence motif" description="TonB C-terminal box" evidence="14">
    <location>
        <begin position="703"/>
        <end position="720"/>
    </location>
</feature>
<evidence type="ECO:0000256" key="9">
    <source>
        <dbReference type="ARBA" id="ARBA00023077"/>
    </source>
</evidence>
<dbReference type="SUPFAM" id="SSF56935">
    <property type="entry name" value="Porins"/>
    <property type="match status" value="1"/>
</dbReference>
<dbReference type="PANTHER" id="PTHR32552">
    <property type="entry name" value="FERRICHROME IRON RECEPTOR-RELATED"/>
    <property type="match status" value="1"/>
</dbReference>
<keyword evidence="10 12" id="KW-0472">Membrane</keyword>
<dbReference type="PROSITE" id="PS00430">
    <property type="entry name" value="TONB_DEPENDENT_REC_1"/>
    <property type="match status" value="1"/>
</dbReference>
<keyword evidence="6 16" id="KW-0732">Signal</keyword>
<keyword evidence="20" id="KW-1185">Reference proteome</keyword>
<keyword evidence="19" id="KW-0675">Receptor</keyword>
<keyword evidence="11 12" id="KW-0998">Cell outer membrane</keyword>
<keyword evidence="8" id="KW-0406">Ion transport</keyword>
<evidence type="ECO:0000259" key="18">
    <source>
        <dbReference type="Pfam" id="PF07715"/>
    </source>
</evidence>
<evidence type="ECO:0000313" key="19">
    <source>
        <dbReference type="EMBL" id="MEM5535673.1"/>
    </source>
</evidence>
<comment type="similarity">
    <text evidence="12 15">Belongs to the TonB-dependent receptor family.</text>
</comment>
<dbReference type="CDD" id="cd01347">
    <property type="entry name" value="ligand_gated_channel"/>
    <property type="match status" value="1"/>
</dbReference>
<evidence type="ECO:0000256" key="2">
    <source>
        <dbReference type="ARBA" id="ARBA00022448"/>
    </source>
</evidence>